<accession>A0A0E9Q5Y5</accession>
<organism evidence="1">
    <name type="scientific">Anguilla anguilla</name>
    <name type="common">European freshwater eel</name>
    <name type="synonym">Muraena anguilla</name>
    <dbReference type="NCBI Taxonomy" id="7936"/>
    <lineage>
        <taxon>Eukaryota</taxon>
        <taxon>Metazoa</taxon>
        <taxon>Chordata</taxon>
        <taxon>Craniata</taxon>
        <taxon>Vertebrata</taxon>
        <taxon>Euteleostomi</taxon>
        <taxon>Actinopterygii</taxon>
        <taxon>Neopterygii</taxon>
        <taxon>Teleostei</taxon>
        <taxon>Anguilliformes</taxon>
        <taxon>Anguillidae</taxon>
        <taxon>Anguilla</taxon>
    </lineage>
</organism>
<dbReference type="AlphaFoldDB" id="A0A0E9Q5Y5"/>
<protein>
    <submittedName>
        <fullName evidence="1">Uncharacterized protein</fullName>
    </submittedName>
</protein>
<name>A0A0E9Q5Y5_ANGAN</name>
<sequence>MLMVLHSQGCLFHSTIIKILYFKLLSQI</sequence>
<reference evidence="1" key="2">
    <citation type="journal article" date="2015" name="Fish Shellfish Immunol.">
        <title>Early steps in the European eel (Anguilla anguilla)-Vibrio vulnificus interaction in the gills: Role of the RtxA13 toxin.</title>
        <authorList>
            <person name="Callol A."/>
            <person name="Pajuelo D."/>
            <person name="Ebbesson L."/>
            <person name="Teles M."/>
            <person name="MacKenzie S."/>
            <person name="Amaro C."/>
        </authorList>
    </citation>
    <scope>NUCLEOTIDE SEQUENCE</scope>
</reference>
<proteinExistence type="predicted"/>
<dbReference type="EMBL" id="GBXM01096645">
    <property type="protein sequence ID" value="JAH11932.1"/>
    <property type="molecule type" value="Transcribed_RNA"/>
</dbReference>
<evidence type="ECO:0000313" key="1">
    <source>
        <dbReference type="EMBL" id="JAH11932.1"/>
    </source>
</evidence>
<reference evidence="1" key="1">
    <citation type="submission" date="2014-11" db="EMBL/GenBank/DDBJ databases">
        <authorList>
            <person name="Amaro Gonzalez C."/>
        </authorList>
    </citation>
    <scope>NUCLEOTIDE SEQUENCE</scope>
</reference>